<protein>
    <submittedName>
        <fullName evidence="1">Phage-related minor tail protein</fullName>
    </submittedName>
</protein>
<evidence type="ECO:0000313" key="1">
    <source>
        <dbReference type="EMBL" id="MBB3930741.1"/>
    </source>
</evidence>
<organism evidence="1 2">
    <name type="scientific">Kaistia hirudinis</name>
    <dbReference type="NCBI Taxonomy" id="1293440"/>
    <lineage>
        <taxon>Bacteria</taxon>
        <taxon>Pseudomonadati</taxon>
        <taxon>Pseudomonadota</taxon>
        <taxon>Alphaproteobacteria</taxon>
        <taxon>Hyphomicrobiales</taxon>
        <taxon>Kaistiaceae</taxon>
        <taxon>Kaistia</taxon>
    </lineage>
</organism>
<name>A0A840APF3_9HYPH</name>
<accession>A0A840APF3</accession>
<dbReference type="EMBL" id="JACIDS010000002">
    <property type="protein sequence ID" value="MBB3930741.1"/>
    <property type="molecule type" value="Genomic_DNA"/>
</dbReference>
<evidence type="ECO:0000313" key="2">
    <source>
        <dbReference type="Proteomes" id="UP000553963"/>
    </source>
</evidence>
<sequence length="188" mass="18740">MPTVVDELSVTISADTTAFRASLDDLSKRANSFSSAITSAFSSALIGGKDLDDVLKNLALRFSTIALNAALKPLQNGIGAALSGVLSSFGVSGFAKGGVVPFASGGVVASPTYFPLGRGLGLMGEAGAEAVMPLARGPDGRLGVAGGGQGGVTVNVAIQTQDASSFRKSEAQVAATLARAVGRGRRGL</sequence>
<dbReference type="AlphaFoldDB" id="A0A840APF3"/>
<proteinExistence type="predicted"/>
<dbReference type="RefSeq" id="WP_246409376.1">
    <property type="nucleotide sequence ID" value="NZ_JACIDS010000002.1"/>
</dbReference>
<comment type="caution">
    <text evidence="1">The sequence shown here is derived from an EMBL/GenBank/DDBJ whole genome shotgun (WGS) entry which is preliminary data.</text>
</comment>
<gene>
    <name evidence="1" type="ORF">GGR25_001780</name>
</gene>
<reference evidence="1 2" key="1">
    <citation type="submission" date="2020-08" db="EMBL/GenBank/DDBJ databases">
        <title>Genomic Encyclopedia of Type Strains, Phase IV (KMG-IV): sequencing the most valuable type-strain genomes for metagenomic binning, comparative biology and taxonomic classification.</title>
        <authorList>
            <person name="Goeker M."/>
        </authorList>
    </citation>
    <scope>NUCLEOTIDE SEQUENCE [LARGE SCALE GENOMIC DNA]</scope>
    <source>
        <strain evidence="1 2">DSM 25966</strain>
    </source>
</reference>
<keyword evidence="2" id="KW-1185">Reference proteome</keyword>
<dbReference type="Proteomes" id="UP000553963">
    <property type="component" value="Unassembled WGS sequence"/>
</dbReference>